<evidence type="ECO:0000313" key="2">
    <source>
        <dbReference type="Proteomes" id="UP000198784"/>
    </source>
</evidence>
<dbReference type="EMBL" id="FOWX01000075">
    <property type="protein sequence ID" value="SFQ34663.1"/>
    <property type="molecule type" value="Genomic_DNA"/>
</dbReference>
<accession>A0A1I5XRV4</accession>
<organism evidence="1 2">
    <name type="scientific">Pseudomonas borbori</name>
    <dbReference type="NCBI Taxonomy" id="289003"/>
    <lineage>
        <taxon>Bacteria</taxon>
        <taxon>Pseudomonadati</taxon>
        <taxon>Pseudomonadota</taxon>
        <taxon>Gammaproteobacteria</taxon>
        <taxon>Pseudomonadales</taxon>
        <taxon>Pseudomonadaceae</taxon>
        <taxon>Pseudomonas</taxon>
    </lineage>
</organism>
<dbReference type="AlphaFoldDB" id="A0A1I5XRV4"/>
<dbReference type="OrthoDB" id="6859316at2"/>
<name>A0A1I5XRV4_9PSED</name>
<protein>
    <submittedName>
        <fullName evidence="1">Uncharacterized protein</fullName>
    </submittedName>
</protein>
<gene>
    <name evidence="1" type="ORF">SAMN05216190_1752</name>
</gene>
<proteinExistence type="predicted"/>
<sequence length="196" mass="21962">MPGLSDVPIGLVVRGYTFIRDKRLDAALARLEADGITIADLEKSDYRFTAFTRMVAALETCSSNAMMEKLVDYLMAGVATATIDEKPDVFQDVLSNLAKLRESQVEILAEMRKREMRDGESAEAFQKGAELEKWVAEKYGVDEDTAQQLIVALSQSGFTQSRYPTFSDLNGRTPMSHRLTGLADLLLDMVYYRCRL</sequence>
<reference evidence="2" key="1">
    <citation type="submission" date="2016-10" db="EMBL/GenBank/DDBJ databases">
        <authorList>
            <person name="Varghese N."/>
            <person name="Submissions S."/>
        </authorList>
    </citation>
    <scope>NUCLEOTIDE SEQUENCE [LARGE SCALE GENOMIC DNA]</scope>
    <source>
        <strain evidence="2">DSM 17834</strain>
    </source>
</reference>
<dbReference type="Proteomes" id="UP000198784">
    <property type="component" value="Unassembled WGS sequence"/>
</dbReference>
<keyword evidence="2" id="KW-1185">Reference proteome</keyword>
<dbReference type="RefSeq" id="WP_090506143.1">
    <property type="nucleotide sequence ID" value="NZ_FOWX01000075.1"/>
</dbReference>
<evidence type="ECO:0000313" key="1">
    <source>
        <dbReference type="EMBL" id="SFQ34663.1"/>
    </source>
</evidence>